<accession>A0A2V0NZJ7</accession>
<dbReference type="AlphaFoldDB" id="A0A2V0NZJ7"/>
<protein>
    <submittedName>
        <fullName evidence="2">Uncharacterized protein</fullName>
    </submittedName>
</protein>
<gene>
    <name evidence="2" type="ORF">Rsub_04449</name>
</gene>
<feature type="chain" id="PRO_5016079703" evidence="1">
    <location>
        <begin position="24"/>
        <end position="244"/>
    </location>
</feature>
<keyword evidence="1" id="KW-0732">Signal</keyword>
<reference evidence="2 3" key="1">
    <citation type="journal article" date="2018" name="Sci. Rep.">
        <title>Raphidocelis subcapitata (=Pseudokirchneriella subcapitata) provides an insight into genome evolution and environmental adaptations in the Sphaeropleales.</title>
        <authorList>
            <person name="Suzuki S."/>
            <person name="Yamaguchi H."/>
            <person name="Nakajima N."/>
            <person name="Kawachi M."/>
        </authorList>
    </citation>
    <scope>NUCLEOTIDE SEQUENCE [LARGE SCALE GENOMIC DNA]</scope>
    <source>
        <strain evidence="2 3">NIES-35</strain>
    </source>
</reference>
<dbReference type="InterPro" id="IPR016024">
    <property type="entry name" value="ARM-type_fold"/>
</dbReference>
<evidence type="ECO:0000256" key="1">
    <source>
        <dbReference type="SAM" id="SignalP"/>
    </source>
</evidence>
<dbReference type="Proteomes" id="UP000247498">
    <property type="component" value="Unassembled WGS sequence"/>
</dbReference>
<evidence type="ECO:0000313" key="2">
    <source>
        <dbReference type="EMBL" id="GBF92102.1"/>
    </source>
</evidence>
<keyword evidence="3" id="KW-1185">Reference proteome</keyword>
<dbReference type="OrthoDB" id="537094at2759"/>
<name>A0A2V0NZJ7_9CHLO</name>
<organism evidence="2 3">
    <name type="scientific">Raphidocelis subcapitata</name>
    <dbReference type="NCBI Taxonomy" id="307507"/>
    <lineage>
        <taxon>Eukaryota</taxon>
        <taxon>Viridiplantae</taxon>
        <taxon>Chlorophyta</taxon>
        <taxon>core chlorophytes</taxon>
        <taxon>Chlorophyceae</taxon>
        <taxon>CS clade</taxon>
        <taxon>Sphaeropleales</taxon>
        <taxon>Selenastraceae</taxon>
        <taxon>Raphidocelis</taxon>
    </lineage>
</organism>
<dbReference type="SUPFAM" id="SSF48371">
    <property type="entry name" value="ARM repeat"/>
    <property type="match status" value="1"/>
</dbReference>
<feature type="signal peptide" evidence="1">
    <location>
        <begin position="1"/>
        <end position="23"/>
    </location>
</feature>
<comment type="caution">
    <text evidence="2">The sequence shown here is derived from an EMBL/GenBank/DDBJ whole genome shotgun (WGS) entry which is preliminary data.</text>
</comment>
<evidence type="ECO:0000313" key="3">
    <source>
        <dbReference type="Proteomes" id="UP000247498"/>
    </source>
</evidence>
<dbReference type="InParanoid" id="A0A2V0NZJ7"/>
<proteinExistence type="predicted"/>
<dbReference type="EMBL" id="BDRX01000029">
    <property type="protein sequence ID" value="GBF92102.1"/>
    <property type="molecule type" value="Genomic_DNA"/>
</dbReference>
<sequence>MARSTLVASVMLVMLAGAHLAAAASAPRRLLALRRQSGDGISLEGVQLEPIVSSIPSSVSSFNIASIEPLLPLLNPDIIDPALLAEVAQLVPLLDVEWLKAVLPYLNDVNPKVVGELFRALLPLLQTIPSSTVGEWIKILGKVNPKTVGALVPALSALKPEVVARLVDSLNGMDPDVLVGLANALASLKPEAWDALIALVNLGVPAINLAGSQLSMLPINVPAPPAFTGRQGFFRLPSFFSKSN</sequence>